<comment type="caution">
    <text evidence="2">The sequence shown here is derived from an EMBL/GenBank/DDBJ whole genome shotgun (WGS) entry which is preliminary data.</text>
</comment>
<evidence type="ECO:0000256" key="1">
    <source>
        <dbReference type="SAM" id="MobiDB-lite"/>
    </source>
</evidence>
<accession>A0A813H4E1</accession>
<dbReference type="AlphaFoldDB" id="A0A813H4E1"/>
<evidence type="ECO:0000313" key="3">
    <source>
        <dbReference type="Proteomes" id="UP000654075"/>
    </source>
</evidence>
<feature type="non-terminal residue" evidence="2">
    <location>
        <position position="1"/>
    </location>
</feature>
<sequence length="454" mass="49325">SSSFITQATSHDSIAGGSGASDTPSSVAQRRASFGLRVAPPILEDQTARSPSPRARLPRSPHSPHQNVDYGRVRPPTPPLQERLAVAMQAMTHGMEPPGASDKWRVLQLFHETLPKSQARVERIDRVVDPESFADFARRTGSGAHAEDCVIGFWAPRDMDQLNRVCSFGFQAELDFEEVPGLGRGVPVATAASLALARRSHGTETPKQQYMCLVLCGPRAGLATSGLGDSGKGRIDKSSCCQERCVPDPGQLLMAHVIIFKQQDLELRKLEDLEQRAAKKVQLEAENDSSQPPRLELEKRRRQARQQLKYAQVREPLIRAALRGLECSLSGATGTVLLPGTSAEAEAVVSLYLLGGGAAKTPRPPGVDLREALGGVVVQRIENQPLFQQYMSLGQDSMSPGGKGRYREEVVWHGTRLKQVDQDASLADKLQSIAEKGFDPHRCIKGAAAEGGIW</sequence>
<evidence type="ECO:0000313" key="2">
    <source>
        <dbReference type="EMBL" id="CAE8632668.1"/>
    </source>
</evidence>
<name>A0A813H4E1_POLGL</name>
<feature type="compositionally biased region" description="Low complexity" evidence="1">
    <location>
        <begin position="48"/>
        <end position="65"/>
    </location>
</feature>
<feature type="region of interest" description="Disordered" evidence="1">
    <location>
        <begin position="1"/>
        <end position="78"/>
    </location>
</feature>
<dbReference type="Proteomes" id="UP000654075">
    <property type="component" value="Unassembled WGS sequence"/>
</dbReference>
<keyword evidence="3" id="KW-1185">Reference proteome</keyword>
<protein>
    <submittedName>
        <fullName evidence="2">Uncharacterized protein</fullName>
    </submittedName>
</protein>
<reference evidence="2" key="1">
    <citation type="submission" date="2021-02" db="EMBL/GenBank/DDBJ databases">
        <authorList>
            <person name="Dougan E. K."/>
            <person name="Rhodes N."/>
            <person name="Thang M."/>
            <person name="Chan C."/>
        </authorList>
    </citation>
    <scope>NUCLEOTIDE SEQUENCE</scope>
</reference>
<gene>
    <name evidence="2" type="ORF">PGLA1383_LOCUS48600</name>
</gene>
<dbReference type="EMBL" id="CAJNNV010030494">
    <property type="protein sequence ID" value="CAE8632668.1"/>
    <property type="molecule type" value="Genomic_DNA"/>
</dbReference>
<organism evidence="2 3">
    <name type="scientific">Polarella glacialis</name>
    <name type="common">Dinoflagellate</name>
    <dbReference type="NCBI Taxonomy" id="89957"/>
    <lineage>
        <taxon>Eukaryota</taxon>
        <taxon>Sar</taxon>
        <taxon>Alveolata</taxon>
        <taxon>Dinophyceae</taxon>
        <taxon>Suessiales</taxon>
        <taxon>Suessiaceae</taxon>
        <taxon>Polarella</taxon>
    </lineage>
</organism>
<dbReference type="Gene3D" id="3.90.228.10">
    <property type="match status" value="1"/>
</dbReference>
<feature type="compositionally biased region" description="Polar residues" evidence="1">
    <location>
        <begin position="1"/>
        <end position="12"/>
    </location>
</feature>
<dbReference type="OrthoDB" id="419425at2759"/>
<feature type="region of interest" description="Disordered" evidence="1">
    <location>
        <begin position="281"/>
        <end position="301"/>
    </location>
</feature>
<proteinExistence type="predicted"/>
<feature type="non-terminal residue" evidence="2">
    <location>
        <position position="454"/>
    </location>
</feature>